<evidence type="ECO:0000256" key="1">
    <source>
        <dbReference type="SAM" id="MobiDB-lite"/>
    </source>
</evidence>
<gene>
    <name evidence="2" type="ORF">M378DRAFT_82799</name>
</gene>
<protein>
    <submittedName>
        <fullName evidence="2">Uncharacterized protein</fullName>
    </submittedName>
</protein>
<name>A0A0C2SDS6_AMAMK</name>
<dbReference type="Proteomes" id="UP000054549">
    <property type="component" value="Unassembled WGS sequence"/>
</dbReference>
<sequence length="144" mass="15952">MSNPVKSLIDSASKIIGEVRTLSDAEKDLPSPKKPRVDTKHASRKGSGKKKTRRKDRALPEKYSAEDVLWQDVVSVLGGRSVVDNALEEGSEFDSPYDTGDVLEVEIVSLSSTGEFLFNIGLHYNLLFLYSLSAFAKTRRAFTE</sequence>
<reference evidence="2 3" key="1">
    <citation type="submission" date="2014-04" db="EMBL/GenBank/DDBJ databases">
        <title>Evolutionary Origins and Diversification of the Mycorrhizal Mutualists.</title>
        <authorList>
            <consortium name="DOE Joint Genome Institute"/>
            <consortium name="Mycorrhizal Genomics Consortium"/>
            <person name="Kohler A."/>
            <person name="Kuo A."/>
            <person name="Nagy L.G."/>
            <person name="Floudas D."/>
            <person name="Copeland A."/>
            <person name="Barry K.W."/>
            <person name="Cichocki N."/>
            <person name="Veneault-Fourrey C."/>
            <person name="LaButti K."/>
            <person name="Lindquist E.A."/>
            <person name="Lipzen A."/>
            <person name="Lundell T."/>
            <person name="Morin E."/>
            <person name="Murat C."/>
            <person name="Riley R."/>
            <person name="Ohm R."/>
            <person name="Sun H."/>
            <person name="Tunlid A."/>
            <person name="Henrissat B."/>
            <person name="Grigoriev I.V."/>
            <person name="Hibbett D.S."/>
            <person name="Martin F."/>
        </authorList>
    </citation>
    <scope>NUCLEOTIDE SEQUENCE [LARGE SCALE GENOMIC DNA]</scope>
    <source>
        <strain evidence="2 3">Koide BX008</strain>
    </source>
</reference>
<dbReference type="OrthoDB" id="3057063at2759"/>
<evidence type="ECO:0000313" key="2">
    <source>
        <dbReference type="EMBL" id="KIL61200.1"/>
    </source>
</evidence>
<feature type="region of interest" description="Disordered" evidence="1">
    <location>
        <begin position="21"/>
        <end position="60"/>
    </location>
</feature>
<dbReference type="STRING" id="946122.A0A0C2SDS6"/>
<evidence type="ECO:0000313" key="3">
    <source>
        <dbReference type="Proteomes" id="UP000054549"/>
    </source>
</evidence>
<proteinExistence type="predicted"/>
<keyword evidence="3" id="KW-1185">Reference proteome</keyword>
<dbReference type="AlphaFoldDB" id="A0A0C2SDS6"/>
<dbReference type="EMBL" id="KN818287">
    <property type="protein sequence ID" value="KIL61200.1"/>
    <property type="molecule type" value="Genomic_DNA"/>
</dbReference>
<feature type="compositionally biased region" description="Basic residues" evidence="1">
    <location>
        <begin position="42"/>
        <end position="56"/>
    </location>
</feature>
<accession>A0A0C2SDS6</accession>
<dbReference type="HOGENOM" id="CLU_1795972_0_0_1"/>
<organism evidence="2 3">
    <name type="scientific">Amanita muscaria (strain Koide BX008)</name>
    <dbReference type="NCBI Taxonomy" id="946122"/>
    <lineage>
        <taxon>Eukaryota</taxon>
        <taxon>Fungi</taxon>
        <taxon>Dikarya</taxon>
        <taxon>Basidiomycota</taxon>
        <taxon>Agaricomycotina</taxon>
        <taxon>Agaricomycetes</taxon>
        <taxon>Agaricomycetidae</taxon>
        <taxon>Agaricales</taxon>
        <taxon>Pluteineae</taxon>
        <taxon>Amanitaceae</taxon>
        <taxon>Amanita</taxon>
    </lineage>
</organism>
<feature type="compositionally biased region" description="Basic and acidic residues" evidence="1">
    <location>
        <begin position="21"/>
        <end position="41"/>
    </location>
</feature>
<dbReference type="InParanoid" id="A0A0C2SDS6"/>